<evidence type="ECO:0000256" key="4">
    <source>
        <dbReference type="ARBA" id="ARBA00022679"/>
    </source>
</evidence>
<dbReference type="PANTHER" id="PTHR13929">
    <property type="entry name" value="1,4-DIHYDROXY-2-NAPHTHOATE OCTAPRENYLTRANSFERASE"/>
    <property type="match status" value="1"/>
</dbReference>
<dbReference type="Gene3D" id="1.10.357.140">
    <property type="entry name" value="UbiA prenyltransferase"/>
    <property type="match status" value="1"/>
</dbReference>
<accession>A0A7X0LWW8</accession>
<dbReference type="InterPro" id="IPR000537">
    <property type="entry name" value="UbiA_prenyltransferase"/>
</dbReference>
<dbReference type="NCBIfam" id="NF004749">
    <property type="entry name" value="PRK06080.1-1"/>
    <property type="match status" value="1"/>
</dbReference>
<feature type="transmembrane region" description="Helical" evidence="8">
    <location>
        <begin position="31"/>
        <end position="48"/>
    </location>
</feature>
<comment type="pathway">
    <text evidence="8">Quinol/quinone metabolism; menaquinone biosynthesis; menaquinol from 1,4-dihydroxy-2-naphthoate: step 1/2.</text>
</comment>
<dbReference type="FunFam" id="1.20.120.1780:FF:000002">
    <property type="entry name" value="1,4-dihydroxy-2-naphthoate octaprenyltransferase"/>
    <property type="match status" value="1"/>
</dbReference>
<dbReference type="PIRSF" id="PIRSF005355">
    <property type="entry name" value="UBIAD1"/>
    <property type="match status" value="1"/>
</dbReference>
<feature type="transmembrane region" description="Helical" evidence="8">
    <location>
        <begin position="158"/>
        <end position="178"/>
    </location>
</feature>
<name>A0A7X0LWW8_9BACI</name>
<dbReference type="GO" id="GO:0009234">
    <property type="term" value="P:menaquinone biosynthetic process"/>
    <property type="evidence" value="ECO:0007669"/>
    <property type="project" value="UniProtKB-UniRule"/>
</dbReference>
<comment type="caution">
    <text evidence="10">The sequence shown here is derived from an EMBL/GenBank/DDBJ whole genome shotgun (WGS) entry which is preliminary data.</text>
</comment>
<evidence type="ECO:0000256" key="6">
    <source>
        <dbReference type="ARBA" id="ARBA00022989"/>
    </source>
</evidence>
<sequence length="312" mass="34516">MQSQIHAKTSPAFKKKDKSWKVWWRLTRPHTLTAAFVPVTLGTVIAMTETEIHFGLFITMLIASLFIQIATNLFNEYYDFKRGLDNEESVGIGGGIVRDGVKPKTIMKAALSLYAVSLLFGVYICIYSSWWIAAVGLFCMAMGYLYTGGPMPLSYTPFGELASGLLMGMFIVLISFFIQTETVSIDSILIATPIMILVGLINLANNIRDLEGDKAHGRKTLAVLFGKRNAVIFMAVMFVISYLWAFTLIGLGIISPWIILIVLSIPKPVRAIKEFFKNSTPPQMMPAMKAASQTNTIFGVLLSLGIFIGYLL</sequence>
<evidence type="ECO:0000256" key="7">
    <source>
        <dbReference type="ARBA" id="ARBA00023136"/>
    </source>
</evidence>
<keyword evidence="11" id="KW-1185">Reference proteome</keyword>
<dbReference type="Gene3D" id="1.20.120.1780">
    <property type="entry name" value="UbiA prenyltransferase"/>
    <property type="match status" value="1"/>
</dbReference>
<dbReference type="GO" id="GO:0046428">
    <property type="term" value="F:1,4-dihydroxy-2-naphthoate polyprenyltransferase activity"/>
    <property type="evidence" value="ECO:0007669"/>
    <property type="project" value="UniProtKB-UniRule"/>
</dbReference>
<protein>
    <recommendedName>
        <fullName evidence="8 9">1,4-dihydroxy-2-naphthoate octaprenyltransferase</fullName>
        <shortName evidence="8">DHNA-octaprenyltransferase</shortName>
        <ecNumber evidence="8 9">2.5.1.74</ecNumber>
    </recommendedName>
</protein>
<dbReference type="InterPro" id="IPR044878">
    <property type="entry name" value="UbiA_sf"/>
</dbReference>
<evidence type="ECO:0000256" key="1">
    <source>
        <dbReference type="ARBA" id="ARBA00004141"/>
    </source>
</evidence>
<feature type="transmembrane region" description="Helical" evidence="8">
    <location>
        <begin position="184"/>
        <end position="204"/>
    </location>
</feature>
<dbReference type="Pfam" id="PF01040">
    <property type="entry name" value="UbiA"/>
    <property type="match status" value="1"/>
</dbReference>
<dbReference type="EMBL" id="JACHGK010000007">
    <property type="protein sequence ID" value="MBB6445814.1"/>
    <property type="molecule type" value="Genomic_DNA"/>
</dbReference>
<keyword evidence="2 8" id="KW-0474">Menaquinone biosynthesis</keyword>
<dbReference type="HAMAP" id="MF_01937">
    <property type="entry name" value="MenA_1"/>
    <property type="match status" value="1"/>
</dbReference>
<comment type="similarity">
    <text evidence="8">Belongs to the MenA family. Type 1 subfamily.</text>
</comment>
<keyword evidence="5 8" id="KW-0812">Transmembrane</keyword>
<dbReference type="FunFam" id="1.10.357.140:FF:000007">
    <property type="entry name" value="1,4-dihydroxy-2-naphthoate octaprenyltransferase"/>
    <property type="match status" value="1"/>
</dbReference>
<evidence type="ECO:0000256" key="5">
    <source>
        <dbReference type="ARBA" id="ARBA00022692"/>
    </source>
</evidence>
<feature type="transmembrane region" description="Helical" evidence="8">
    <location>
        <begin position="251"/>
        <end position="269"/>
    </location>
</feature>
<comment type="function">
    <text evidence="8">Conversion of 1,4-dihydroxy-2-naphthoate (DHNA) to demethylmenaquinone (DMK).</text>
</comment>
<gene>
    <name evidence="8" type="primary">menA</name>
    <name evidence="10" type="ORF">HNR53_002439</name>
</gene>
<feature type="transmembrane region" description="Helical" evidence="8">
    <location>
        <begin position="290"/>
        <end position="311"/>
    </location>
</feature>
<dbReference type="InterPro" id="IPR004657">
    <property type="entry name" value="MenA"/>
</dbReference>
<comment type="subcellular location">
    <subcellularLocation>
        <location evidence="8">Cell membrane</location>
        <topology evidence="8">Multi-pass membrane protein</topology>
    </subcellularLocation>
    <subcellularLocation>
        <location evidence="1">Membrane</location>
        <topology evidence="1">Multi-pass membrane protein</topology>
    </subcellularLocation>
</comment>
<dbReference type="PANTHER" id="PTHR13929:SF0">
    <property type="entry name" value="UBIA PRENYLTRANSFERASE DOMAIN-CONTAINING PROTEIN 1"/>
    <property type="match status" value="1"/>
</dbReference>
<evidence type="ECO:0000256" key="8">
    <source>
        <dbReference type="HAMAP-Rule" id="MF_01937"/>
    </source>
</evidence>
<reference evidence="10 11" key="1">
    <citation type="submission" date="2020-08" db="EMBL/GenBank/DDBJ databases">
        <title>Genomic Encyclopedia of Type Strains, Phase IV (KMG-IV): sequencing the most valuable type-strain genomes for metagenomic binning, comparative biology and taxonomic classification.</title>
        <authorList>
            <person name="Goeker M."/>
        </authorList>
    </citation>
    <scope>NUCLEOTIDE SEQUENCE [LARGE SCALE GENOMIC DNA]</scope>
    <source>
        <strain evidence="10 11">DSM 5391</strain>
    </source>
</reference>
<dbReference type="GO" id="GO:0042371">
    <property type="term" value="P:vitamin K biosynthetic process"/>
    <property type="evidence" value="ECO:0007669"/>
    <property type="project" value="TreeGrafter"/>
</dbReference>
<dbReference type="Proteomes" id="UP000531594">
    <property type="component" value="Unassembled WGS sequence"/>
</dbReference>
<evidence type="ECO:0000313" key="10">
    <source>
        <dbReference type="EMBL" id="MBB6445814.1"/>
    </source>
</evidence>
<proteinExistence type="inferred from homology"/>
<evidence type="ECO:0000256" key="3">
    <source>
        <dbReference type="ARBA" id="ARBA00022475"/>
    </source>
</evidence>
<keyword evidence="4 8" id="KW-0808">Transferase</keyword>
<feature type="transmembrane region" description="Helical" evidence="8">
    <location>
        <begin position="106"/>
        <end position="124"/>
    </location>
</feature>
<keyword evidence="7 8" id="KW-0472">Membrane</keyword>
<comment type="catalytic activity">
    <reaction evidence="8">
        <text>an all-trans-polyprenyl diphosphate + 1,4-dihydroxy-2-naphthoate + H(+) = a 2-demethylmenaquinol + CO2 + diphosphate</text>
        <dbReference type="Rhea" id="RHEA:26478"/>
        <dbReference type="Rhea" id="RHEA-COMP:9563"/>
        <dbReference type="Rhea" id="RHEA-COMP:9564"/>
        <dbReference type="ChEBI" id="CHEBI:11173"/>
        <dbReference type="ChEBI" id="CHEBI:15378"/>
        <dbReference type="ChEBI" id="CHEBI:16526"/>
        <dbReference type="ChEBI" id="CHEBI:33019"/>
        <dbReference type="ChEBI" id="CHEBI:55437"/>
        <dbReference type="ChEBI" id="CHEBI:58914"/>
        <dbReference type="EC" id="2.5.1.74"/>
    </reaction>
</comment>
<dbReference type="UniPathway" id="UPA00079">
    <property type="reaction ID" value="UER00168"/>
</dbReference>
<organism evidence="10 11">
    <name type="scientific">Bacillus benzoevorans</name>
    <dbReference type="NCBI Taxonomy" id="1456"/>
    <lineage>
        <taxon>Bacteria</taxon>
        <taxon>Bacillati</taxon>
        <taxon>Bacillota</taxon>
        <taxon>Bacilli</taxon>
        <taxon>Bacillales</taxon>
        <taxon>Bacillaceae</taxon>
        <taxon>Bacillus</taxon>
    </lineage>
</organism>
<evidence type="ECO:0000313" key="11">
    <source>
        <dbReference type="Proteomes" id="UP000531594"/>
    </source>
</evidence>
<dbReference type="NCBIfam" id="TIGR00751">
    <property type="entry name" value="menA"/>
    <property type="match status" value="1"/>
</dbReference>
<dbReference type="InterPro" id="IPR026046">
    <property type="entry name" value="UBIAD1"/>
</dbReference>
<evidence type="ECO:0000256" key="9">
    <source>
        <dbReference type="NCBIfam" id="TIGR00751"/>
    </source>
</evidence>
<evidence type="ECO:0000256" key="2">
    <source>
        <dbReference type="ARBA" id="ARBA00022428"/>
    </source>
</evidence>
<dbReference type="EC" id="2.5.1.74" evidence="8 9"/>
<keyword evidence="3 8" id="KW-1003">Cell membrane</keyword>
<keyword evidence="6 8" id="KW-1133">Transmembrane helix</keyword>
<feature type="transmembrane region" description="Helical" evidence="8">
    <location>
        <begin position="54"/>
        <end position="74"/>
    </location>
</feature>
<dbReference type="AlphaFoldDB" id="A0A7X0LWW8"/>
<dbReference type="RefSeq" id="WP_184526179.1">
    <property type="nucleotide sequence ID" value="NZ_JACHGK010000007.1"/>
</dbReference>
<dbReference type="CDD" id="cd13962">
    <property type="entry name" value="PT_UbiA_UBIAD1"/>
    <property type="match status" value="1"/>
</dbReference>
<dbReference type="GO" id="GO:0005886">
    <property type="term" value="C:plasma membrane"/>
    <property type="evidence" value="ECO:0007669"/>
    <property type="project" value="UniProtKB-SubCell"/>
</dbReference>